<gene>
    <name evidence="1" type="ORF">APAC_2130</name>
</gene>
<dbReference type="KEGG" id="apai:APAC_2130"/>
<accession>A0A5C2H8B1</accession>
<dbReference type="EMBL" id="CP035928">
    <property type="protein sequence ID" value="QEP35201.1"/>
    <property type="molecule type" value="Genomic_DNA"/>
</dbReference>
<dbReference type="Proteomes" id="UP000322726">
    <property type="component" value="Chromosome"/>
</dbReference>
<proteinExistence type="predicted"/>
<evidence type="ECO:0000313" key="1">
    <source>
        <dbReference type="EMBL" id="QEP35201.1"/>
    </source>
</evidence>
<keyword evidence="2" id="KW-1185">Reference proteome</keyword>
<dbReference type="RefSeq" id="WP_130234101.1">
    <property type="nucleotide sequence ID" value="NZ_BMEF01000025.1"/>
</dbReference>
<name>A0A5C2H8B1_9BACT</name>
<reference evidence="1 2" key="3">
    <citation type="submission" date="2019-09" db="EMBL/GenBank/DDBJ databases">
        <title>Taxonomic note: a critical rebuttal of the proposed division of the genus Arcobacter into six genera, emended descriptions of Arcobacter anaerophilus and the genus Arcobacter, and an assessment of genus-level boundaries for Epsilonproteobacteria using in silico genomic comparator tools.</title>
        <authorList>
            <person name="On S.L.W."/>
            <person name="Miller W.G."/>
            <person name="Biggs P."/>
            <person name="Cornelius A."/>
            <person name="Vandamme P."/>
        </authorList>
    </citation>
    <scope>NUCLEOTIDE SEQUENCE [LARGE SCALE GENOMIC DNA]</scope>
    <source>
        <strain evidence="1 2">LMG 26638</strain>
    </source>
</reference>
<dbReference type="OrthoDB" id="1494963at2"/>
<sequence length="131" mass="15553">MIEYKYDLTGSCPDEKKVSISYDNYYRITKNKELNNEDFIPQYWTQPHHRAVKFKGKECEYQGLSCFATFEEAKNMLDRYGALGNHIYKAENLERYATIKDIGKGKYPTHVNVYVYKNVEEAKDIVWELKE</sequence>
<dbReference type="AlphaFoldDB" id="A0A5C2H8B1"/>
<evidence type="ECO:0000313" key="2">
    <source>
        <dbReference type="Proteomes" id="UP000322726"/>
    </source>
</evidence>
<reference evidence="1 2" key="2">
    <citation type="submission" date="2019-09" db="EMBL/GenBank/DDBJ databases">
        <title>Complete genome sequencing of four Arcobacter species reveals a diverse suite of mobile elements.</title>
        <authorList>
            <person name="Miller W.G."/>
            <person name="Yee E."/>
            <person name="Bono J.L."/>
        </authorList>
    </citation>
    <scope>NUCLEOTIDE SEQUENCE [LARGE SCALE GENOMIC DNA]</scope>
    <source>
        <strain evidence="1 2">LMG 26638</strain>
    </source>
</reference>
<protein>
    <submittedName>
        <fullName evidence="1">Uncharacterized protein</fullName>
    </submittedName>
</protein>
<organism evidence="1 2">
    <name type="scientific">Malaciobacter pacificus</name>
    <dbReference type="NCBI Taxonomy" id="1080223"/>
    <lineage>
        <taxon>Bacteria</taxon>
        <taxon>Pseudomonadati</taxon>
        <taxon>Campylobacterota</taxon>
        <taxon>Epsilonproteobacteria</taxon>
        <taxon>Campylobacterales</taxon>
        <taxon>Arcobacteraceae</taxon>
        <taxon>Malaciobacter</taxon>
    </lineage>
</organism>
<reference evidence="2" key="1">
    <citation type="submission" date="2019-09" db="EMBL/GenBank/DDBJ databases">
        <title>Complete genome sequencing of four Arcobacter species reveals a diverse suite of mobile elements.</title>
        <authorList>
            <person name="On S.L.W."/>
            <person name="Miller W.G."/>
            <person name="Biggs P."/>
            <person name="Cornelius A."/>
            <person name="Vandamme P."/>
        </authorList>
    </citation>
    <scope>NUCLEOTIDE SEQUENCE [LARGE SCALE GENOMIC DNA]</scope>
    <source>
        <strain evidence="2">LMG 26638</strain>
    </source>
</reference>